<keyword evidence="9" id="KW-0121">Carboxypeptidase</keyword>
<keyword evidence="20" id="KW-0046">Antibiotic resistance</keyword>
<dbReference type="Pfam" id="PF00905">
    <property type="entry name" value="Transpeptidase"/>
    <property type="match status" value="1"/>
</dbReference>
<dbReference type="GO" id="GO:0009002">
    <property type="term" value="F:serine-type D-Ala-D-Ala carboxypeptidase activity"/>
    <property type="evidence" value="ECO:0007669"/>
    <property type="project" value="UniProtKB-EC"/>
</dbReference>
<dbReference type="GO" id="GO:0008360">
    <property type="term" value="P:regulation of cell shape"/>
    <property type="evidence" value="ECO:0007669"/>
    <property type="project" value="UniProtKB-KW"/>
</dbReference>
<evidence type="ECO:0000259" key="29">
    <source>
        <dbReference type="Pfam" id="PF00905"/>
    </source>
</evidence>
<keyword evidence="8" id="KW-1003">Cell membrane</keyword>
<evidence type="ECO:0000256" key="25">
    <source>
        <dbReference type="ARBA" id="ARBA00049902"/>
    </source>
</evidence>
<keyword evidence="13 28" id="KW-0812">Transmembrane</keyword>
<organism evidence="31 32">
    <name type="scientific">Pelotomaculum isophthalicicum JI</name>
    <dbReference type="NCBI Taxonomy" id="947010"/>
    <lineage>
        <taxon>Bacteria</taxon>
        <taxon>Bacillati</taxon>
        <taxon>Bacillota</taxon>
        <taxon>Clostridia</taxon>
        <taxon>Eubacteriales</taxon>
        <taxon>Desulfotomaculaceae</taxon>
        <taxon>Pelotomaculum</taxon>
    </lineage>
</organism>
<dbReference type="GO" id="GO:0071555">
    <property type="term" value="P:cell wall organization"/>
    <property type="evidence" value="ECO:0007669"/>
    <property type="project" value="UniProtKB-KW"/>
</dbReference>
<evidence type="ECO:0000256" key="18">
    <source>
        <dbReference type="ARBA" id="ARBA00022989"/>
    </source>
</evidence>
<dbReference type="GO" id="GO:0008955">
    <property type="term" value="F:peptidoglycan glycosyltransferase activity"/>
    <property type="evidence" value="ECO:0007669"/>
    <property type="project" value="UniProtKB-EC"/>
</dbReference>
<evidence type="ECO:0000256" key="23">
    <source>
        <dbReference type="ARBA" id="ARBA00034000"/>
    </source>
</evidence>
<evidence type="ECO:0000256" key="21">
    <source>
        <dbReference type="ARBA" id="ARBA00023268"/>
    </source>
</evidence>
<dbReference type="Proteomes" id="UP001154312">
    <property type="component" value="Unassembled WGS sequence"/>
</dbReference>
<feature type="transmembrane region" description="Helical" evidence="28">
    <location>
        <begin position="12"/>
        <end position="31"/>
    </location>
</feature>
<evidence type="ECO:0000256" key="4">
    <source>
        <dbReference type="ARBA" id="ARBA00007090"/>
    </source>
</evidence>
<dbReference type="PANTHER" id="PTHR32282">
    <property type="entry name" value="BINDING PROTEIN TRANSPEPTIDASE, PUTATIVE-RELATED"/>
    <property type="match status" value="1"/>
</dbReference>
<accession>A0A9X4JWH1</accession>
<evidence type="ECO:0000313" key="32">
    <source>
        <dbReference type="Proteomes" id="UP001154312"/>
    </source>
</evidence>
<dbReference type="RefSeq" id="WP_277444511.1">
    <property type="nucleotide sequence ID" value="NZ_JAKOAV010000023.1"/>
</dbReference>
<keyword evidence="21" id="KW-0511">Multifunctional enzyme</keyword>
<dbReference type="GO" id="GO:0009252">
    <property type="term" value="P:peptidoglycan biosynthetic process"/>
    <property type="evidence" value="ECO:0007669"/>
    <property type="project" value="UniProtKB-KW"/>
</dbReference>
<dbReference type="GO" id="GO:0030288">
    <property type="term" value="C:outer membrane-bounded periplasmic space"/>
    <property type="evidence" value="ECO:0007669"/>
    <property type="project" value="TreeGrafter"/>
</dbReference>
<keyword evidence="22" id="KW-0961">Cell wall biogenesis/degradation</keyword>
<dbReference type="EC" id="2.4.99.28" evidence="24"/>
<gene>
    <name evidence="31" type="ORF">L7E55_12085</name>
</gene>
<proteinExistence type="inferred from homology"/>
<feature type="domain" description="Penicillin-binding protein transpeptidase" evidence="29">
    <location>
        <begin position="325"/>
        <end position="607"/>
    </location>
</feature>
<evidence type="ECO:0000256" key="10">
    <source>
        <dbReference type="ARBA" id="ARBA00022670"/>
    </source>
</evidence>
<keyword evidence="15" id="KW-0133">Cell shape</keyword>
<evidence type="ECO:0000256" key="1">
    <source>
        <dbReference type="ARBA" id="ARBA00002624"/>
    </source>
</evidence>
<evidence type="ECO:0000256" key="14">
    <source>
        <dbReference type="ARBA" id="ARBA00022801"/>
    </source>
</evidence>
<comment type="function">
    <text evidence="1">Cell wall formation. Synthesis of cross-linked peptidoglycan from the lipid intermediates. The enzyme has a penicillin-insensitive transglycosylase N-terminal domain (formation of linear glycan strands) and a penicillin-sensitive transpeptidase C-terminal domain (cross-linking of the peptide subunits).</text>
</comment>
<feature type="region of interest" description="Disordered" evidence="27">
    <location>
        <begin position="628"/>
        <end position="721"/>
    </location>
</feature>
<evidence type="ECO:0000256" key="17">
    <source>
        <dbReference type="ARBA" id="ARBA00022984"/>
    </source>
</evidence>
<dbReference type="EC" id="3.4.16.4" evidence="6"/>
<dbReference type="NCBIfam" id="TIGR02074">
    <property type="entry name" value="PBP_1a_fam"/>
    <property type="match status" value="1"/>
</dbReference>
<evidence type="ECO:0000256" key="8">
    <source>
        <dbReference type="ARBA" id="ARBA00022475"/>
    </source>
</evidence>
<evidence type="ECO:0000256" key="27">
    <source>
        <dbReference type="SAM" id="MobiDB-lite"/>
    </source>
</evidence>
<dbReference type="InterPro" id="IPR036950">
    <property type="entry name" value="PBP_transglycosylase"/>
</dbReference>
<dbReference type="GO" id="GO:0008658">
    <property type="term" value="F:penicillin binding"/>
    <property type="evidence" value="ECO:0007669"/>
    <property type="project" value="InterPro"/>
</dbReference>
<comment type="catalytic activity">
    <reaction evidence="25">
        <text>[GlcNAc-(1-&gt;4)-Mur2Ac(oyl-L-Ala-gamma-D-Glu-L-Lys-D-Ala-D-Ala)](n)-di-trans,octa-cis-undecaprenyl diphosphate + beta-D-GlcNAc-(1-&gt;4)-Mur2Ac(oyl-L-Ala-gamma-D-Glu-L-Lys-D-Ala-D-Ala)-di-trans,octa-cis-undecaprenyl diphosphate = [GlcNAc-(1-&gt;4)-Mur2Ac(oyl-L-Ala-gamma-D-Glu-L-Lys-D-Ala-D-Ala)](n+1)-di-trans,octa-cis-undecaprenyl diphosphate + di-trans,octa-cis-undecaprenyl diphosphate + H(+)</text>
        <dbReference type="Rhea" id="RHEA:23708"/>
        <dbReference type="Rhea" id="RHEA-COMP:9602"/>
        <dbReference type="Rhea" id="RHEA-COMP:9603"/>
        <dbReference type="ChEBI" id="CHEBI:15378"/>
        <dbReference type="ChEBI" id="CHEBI:58405"/>
        <dbReference type="ChEBI" id="CHEBI:60033"/>
        <dbReference type="ChEBI" id="CHEBI:78435"/>
        <dbReference type="EC" id="2.4.99.28"/>
    </reaction>
</comment>
<keyword evidence="17" id="KW-0573">Peptidoglycan synthesis</keyword>
<comment type="catalytic activity">
    <reaction evidence="23">
        <text>Preferential cleavage: (Ac)2-L-Lys-D-Ala-|-D-Ala. Also transpeptidation of peptidyl-alanyl moieties that are N-acyl substituents of D-alanine.</text>
        <dbReference type="EC" id="3.4.16.4"/>
    </reaction>
</comment>
<evidence type="ECO:0000256" key="12">
    <source>
        <dbReference type="ARBA" id="ARBA00022679"/>
    </source>
</evidence>
<evidence type="ECO:0000259" key="30">
    <source>
        <dbReference type="Pfam" id="PF00912"/>
    </source>
</evidence>
<reference evidence="31" key="1">
    <citation type="submission" date="2022-02" db="EMBL/GenBank/DDBJ databases">
        <authorList>
            <person name="Leng L."/>
        </authorList>
    </citation>
    <scope>NUCLEOTIDE SEQUENCE</scope>
    <source>
        <strain evidence="31">JI</strain>
    </source>
</reference>
<evidence type="ECO:0000256" key="7">
    <source>
        <dbReference type="ARBA" id="ARBA00018638"/>
    </source>
</evidence>
<dbReference type="GO" id="GO:0006508">
    <property type="term" value="P:proteolysis"/>
    <property type="evidence" value="ECO:0007669"/>
    <property type="project" value="UniProtKB-KW"/>
</dbReference>
<dbReference type="InterPro" id="IPR050396">
    <property type="entry name" value="Glycosyltr_51/Transpeptidase"/>
</dbReference>
<dbReference type="InterPro" id="IPR001264">
    <property type="entry name" value="Glyco_trans_51"/>
</dbReference>
<dbReference type="Gene3D" id="3.40.710.10">
    <property type="entry name" value="DD-peptidase/beta-lactamase superfamily"/>
    <property type="match status" value="1"/>
</dbReference>
<protein>
    <recommendedName>
        <fullName evidence="7">Penicillin-binding protein 1A</fullName>
        <ecNumber evidence="24">2.4.99.28</ecNumber>
        <ecNumber evidence="6">3.4.16.4</ecNumber>
    </recommendedName>
</protein>
<evidence type="ECO:0000256" key="16">
    <source>
        <dbReference type="ARBA" id="ARBA00022968"/>
    </source>
</evidence>
<evidence type="ECO:0000256" key="24">
    <source>
        <dbReference type="ARBA" id="ARBA00044770"/>
    </source>
</evidence>
<evidence type="ECO:0000256" key="13">
    <source>
        <dbReference type="ARBA" id="ARBA00022692"/>
    </source>
</evidence>
<evidence type="ECO:0000256" key="9">
    <source>
        <dbReference type="ARBA" id="ARBA00022645"/>
    </source>
</evidence>
<dbReference type="PANTHER" id="PTHR32282:SF11">
    <property type="entry name" value="PENICILLIN-BINDING PROTEIN 1B"/>
    <property type="match status" value="1"/>
</dbReference>
<keyword evidence="16" id="KW-0735">Signal-anchor</keyword>
<dbReference type="GO" id="GO:0005886">
    <property type="term" value="C:plasma membrane"/>
    <property type="evidence" value="ECO:0007669"/>
    <property type="project" value="UniProtKB-SubCell"/>
</dbReference>
<comment type="similarity">
    <text evidence="4">In the C-terminal section; belongs to the transpeptidase family.</text>
</comment>
<dbReference type="SUPFAM" id="SSF56601">
    <property type="entry name" value="beta-lactamase/transpeptidase-like"/>
    <property type="match status" value="1"/>
</dbReference>
<evidence type="ECO:0000256" key="22">
    <source>
        <dbReference type="ARBA" id="ARBA00023316"/>
    </source>
</evidence>
<feature type="domain" description="Glycosyl transferase family 51" evidence="30">
    <location>
        <begin position="62"/>
        <end position="237"/>
    </location>
</feature>
<keyword evidence="14" id="KW-0378">Hydrolase</keyword>
<comment type="pathway">
    <text evidence="3">Cell wall biogenesis; peptidoglycan biosynthesis.</text>
</comment>
<evidence type="ECO:0000256" key="28">
    <source>
        <dbReference type="SAM" id="Phobius"/>
    </source>
</evidence>
<keyword evidence="18 28" id="KW-1133">Transmembrane helix</keyword>
<dbReference type="EMBL" id="JAKOAV010000023">
    <property type="protein sequence ID" value="MDF9409088.1"/>
    <property type="molecule type" value="Genomic_DNA"/>
</dbReference>
<evidence type="ECO:0000256" key="5">
    <source>
        <dbReference type="ARBA" id="ARBA00007739"/>
    </source>
</evidence>
<evidence type="ECO:0000256" key="20">
    <source>
        <dbReference type="ARBA" id="ARBA00023251"/>
    </source>
</evidence>
<dbReference type="InterPro" id="IPR001460">
    <property type="entry name" value="PCN-bd_Tpept"/>
</dbReference>
<dbReference type="SUPFAM" id="SSF53955">
    <property type="entry name" value="Lysozyme-like"/>
    <property type="match status" value="1"/>
</dbReference>
<feature type="compositionally biased region" description="Basic and acidic residues" evidence="27">
    <location>
        <begin position="666"/>
        <end position="698"/>
    </location>
</feature>
<dbReference type="InterPro" id="IPR012338">
    <property type="entry name" value="Beta-lactam/transpept-like"/>
</dbReference>
<evidence type="ECO:0000256" key="3">
    <source>
        <dbReference type="ARBA" id="ARBA00004752"/>
    </source>
</evidence>
<feature type="compositionally biased region" description="Polar residues" evidence="27">
    <location>
        <begin position="701"/>
        <end position="721"/>
    </location>
</feature>
<evidence type="ECO:0000256" key="26">
    <source>
        <dbReference type="ARBA" id="ARBA00060592"/>
    </source>
</evidence>
<dbReference type="AlphaFoldDB" id="A0A9X4JWH1"/>
<comment type="similarity">
    <text evidence="5">In the N-terminal section; belongs to the glycosyltransferase 51 family.</text>
</comment>
<keyword evidence="19 28" id="KW-0472">Membrane</keyword>
<keyword evidence="12" id="KW-0808">Transferase</keyword>
<evidence type="ECO:0000256" key="15">
    <source>
        <dbReference type="ARBA" id="ARBA00022960"/>
    </source>
</evidence>
<keyword evidence="10" id="KW-0645">Protease</keyword>
<dbReference type="Pfam" id="PF00912">
    <property type="entry name" value="Transgly"/>
    <property type="match status" value="1"/>
</dbReference>
<dbReference type="InterPro" id="IPR023346">
    <property type="entry name" value="Lysozyme-like_dom_sf"/>
</dbReference>
<dbReference type="FunFam" id="1.10.3810.10:FF:000001">
    <property type="entry name" value="Penicillin-binding protein 1A"/>
    <property type="match status" value="1"/>
</dbReference>
<evidence type="ECO:0000256" key="2">
    <source>
        <dbReference type="ARBA" id="ARBA00004401"/>
    </source>
</evidence>
<comment type="subcellular location">
    <subcellularLocation>
        <location evidence="2">Cell membrane</location>
        <topology evidence="2">Single-pass type II membrane protein</topology>
    </subcellularLocation>
</comment>
<comment type="caution">
    <text evidence="31">The sequence shown here is derived from an EMBL/GenBank/DDBJ whole genome shotgun (WGS) entry which is preliminary data.</text>
</comment>
<name>A0A9X4JWH1_9FIRM</name>
<sequence length="721" mass="80053">MSGSWRNVVKIIAFIPALFILAITPVLIWGYCYANWVLAGFSSTKAISTVFDQNSFLYEDNGNLLCEIHGEINRTPVTLSQVPDLIQKAFVAIEDERFYSHSGIDLKAILRATFSYYKSGRITEGASTITQQVIKLYFLSPEQTLQRKMREAVLALEFERRFSKDQILEFYLNRVYFGEGAYGIQSASRAYFNKNSSELTLAEGALLAALVQAPSANDPYLNPDSAQRRRNVVLDKMVEQGYINKYQWQEAQQQPVQLSSDVSLENYHSYFIDYVMDEAVDVIGNDKIFRGGLKIYTTLEPDIQKKAEQVCAQTDLFPSDRVEAAVAMVENGTGAIKALVGGRQYGANRGFNRATQLARQPGSAFKPIAVYAPAFEIGYSPDSVISDSPFKVGSYEPHNSGGGYYGPITIRTAVQWSRNVAAVRLLNQIGVDRGFEMAKKMGFDLVEDDRCLPLALGGLTKGVSPLQMAAAYATFPARGIFNKPYAIKRIEDGQGQTVYSHPQGTQVIKASTADFIKDVLRTVVDSGTGTRAGIRGAQVAGKTGTTELPDTAEFRGLSGNKDAWFVGFTDRYTTAVWIGYDERNMDRQHYLTSYGGNQPAEIFRLVMANVMGLDNRATGGYAVQPLTEEQKEEQKKLDELKNQDEQKKADDQKKPGNSTKQVEPGKQGEENKEETKQQQNDAKSKNDAKDKEDKKEPAKSMTPTPQVEEQKVPNQPVKSSP</sequence>
<evidence type="ECO:0000256" key="6">
    <source>
        <dbReference type="ARBA" id="ARBA00012448"/>
    </source>
</evidence>
<keyword evidence="11" id="KW-0328">Glycosyltransferase</keyword>
<evidence type="ECO:0000313" key="31">
    <source>
        <dbReference type="EMBL" id="MDF9409088.1"/>
    </source>
</evidence>
<evidence type="ECO:0000256" key="19">
    <source>
        <dbReference type="ARBA" id="ARBA00023136"/>
    </source>
</evidence>
<dbReference type="Gene3D" id="1.10.3810.10">
    <property type="entry name" value="Biosynthetic peptidoglycan transglycosylase-like"/>
    <property type="match status" value="1"/>
</dbReference>
<comment type="pathway">
    <text evidence="26">Glycan biosynthesis.</text>
</comment>
<keyword evidence="32" id="KW-1185">Reference proteome</keyword>
<dbReference type="GO" id="GO:0046677">
    <property type="term" value="P:response to antibiotic"/>
    <property type="evidence" value="ECO:0007669"/>
    <property type="project" value="UniProtKB-KW"/>
</dbReference>
<evidence type="ECO:0000256" key="11">
    <source>
        <dbReference type="ARBA" id="ARBA00022676"/>
    </source>
</evidence>
<feature type="compositionally biased region" description="Basic and acidic residues" evidence="27">
    <location>
        <begin position="628"/>
        <end position="654"/>
    </location>
</feature>